<evidence type="ECO:0000313" key="2">
    <source>
        <dbReference type="RefSeq" id="XP_030066410.1"/>
    </source>
</evidence>
<accession>A0A6P7YT21</accession>
<proteinExistence type="predicted"/>
<dbReference type="GO" id="GO:0008081">
    <property type="term" value="F:phosphoric diester hydrolase activity"/>
    <property type="evidence" value="ECO:0007669"/>
    <property type="project" value="InterPro"/>
</dbReference>
<dbReference type="GO" id="GO:0006629">
    <property type="term" value="P:lipid metabolic process"/>
    <property type="evidence" value="ECO:0007669"/>
    <property type="project" value="InterPro"/>
</dbReference>
<dbReference type="InterPro" id="IPR017946">
    <property type="entry name" value="PLC-like_Pdiesterase_TIM-brl"/>
</dbReference>
<dbReference type="OrthoDB" id="1046782at2759"/>
<dbReference type="GeneID" id="115474855"/>
<dbReference type="InterPro" id="IPR051057">
    <property type="entry name" value="PI-PLC_domain"/>
</dbReference>
<dbReference type="AlphaFoldDB" id="A0A6P7YT21"/>
<evidence type="ECO:0000313" key="1">
    <source>
        <dbReference type="Proteomes" id="UP000515156"/>
    </source>
</evidence>
<dbReference type="PANTHER" id="PTHR13593:SF113">
    <property type="entry name" value="SI:DKEY-266F7.9"/>
    <property type="match status" value="1"/>
</dbReference>
<dbReference type="Gene3D" id="3.20.20.190">
    <property type="entry name" value="Phosphatidylinositol (PI) phosphodiesterase"/>
    <property type="match status" value="1"/>
</dbReference>
<dbReference type="SUPFAM" id="SSF51695">
    <property type="entry name" value="PLC-like phosphodiesterases"/>
    <property type="match status" value="1"/>
</dbReference>
<dbReference type="KEGG" id="muo:115474855"/>
<gene>
    <name evidence="2" type="primary">LOC115474855</name>
</gene>
<dbReference type="RefSeq" id="XP_030066410.1">
    <property type="nucleotide sequence ID" value="XM_030210550.1"/>
</dbReference>
<organism evidence="1 2">
    <name type="scientific">Microcaecilia unicolor</name>
    <dbReference type="NCBI Taxonomy" id="1415580"/>
    <lineage>
        <taxon>Eukaryota</taxon>
        <taxon>Metazoa</taxon>
        <taxon>Chordata</taxon>
        <taxon>Craniata</taxon>
        <taxon>Vertebrata</taxon>
        <taxon>Euteleostomi</taxon>
        <taxon>Amphibia</taxon>
        <taxon>Gymnophiona</taxon>
        <taxon>Siphonopidae</taxon>
        <taxon>Microcaecilia</taxon>
    </lineage>
</organism>
<reference evidence="2" key="1">
    <citation type="submission" date="2025-08" db="UniProtKB">
        <authorList>
            <consortium name="RefSeq"/>
        </authorList>
    </citation>
    <scope>IDENTIFICATION</scope>
</reference>
<dbReference type="PANTHER" id="PTHR13593">
    <property type="match status" value="1"/>
</dbReference>
<dbReference type="Proteomes" id="UP000515156">
    <property type="component" value="Chromosome 7"/>
</dbReference>
<keyword evidence="1" id="KW-1185">Reference proteome</keyword>
<name>A0A6P7YT21_9AMPH</name>
<protein>
    <submittedName>
        <fullName evidence="2">Uncharacterized protein LOC115474855</fullName>
    </submittedName>
</protein>
<sequence>MGNTQKKEYDTTENPAIKHADWMSFLPDGKSLRDLSIPGTNNSLQFSGGDAFQCQSWSLKKQYEAGIRFVNIPLKHSNHKVVVLSENRHLFFDAVFKDTIDFLRQHSKEIILIHAYEAHSKTRELHGAMVRCIVDAGISWFWVATYIPTLGQARGKIIMLQDFLHPMNGIFYKNLKVAENKHIPTVFDIGKKWASIERNLTEAQKREGDKMYLTFSAGSSLGAYPYTVAREMNYNLYKFLDHRKKEKNRWGIIAMDFPGSFLVQLIINNN</sequence>
<dbReference type="InParanoid" id="A0A6P7YT21"/>